<keyword evidence="3" id="KW-1185">Reference proteome</keyword>
<dbReference type="AlphaFoldDB" id="A0A1V9Y625"/>
<dbReference type="STRING" id="1202772.A0A1V9Y625"/>
<dbReference type="GO" id="GO:0005634">
    <property type="term" value="C:nucleus"/>
    <property type="evidence" value="ECO:0007669"/>
    <property type="project" value="TreeGrafter"/>
</dbReference>
<proteinExistence type="predicted"/>
<accession>A0A1V9Y625</accession>
<dbReference type="PANTHER" id="PTHR45751:SF11">
    <property type="entry name" value="COPINE FAMILY PROTEIN 2"/>
    <property type="match status" value="1"/>
</dbReference>
<dbReference type="SMART" id="SM00327">
    <property type="entry name" value="VWA"/>
    <property type="match status" value="1"/>
</dbReference>
<dbReference type="PANTHER" id="PTHR45751">
    <property type="entry name" value="COPINE FAMILY PROTEIN 1"/>
    <property type="match status" value="1"/>
</dbReference>
<reference evidence="2 3" key="1">
    <citation type="journal article" date="2014" name="Genome Biol. Evol.">
        <title>The secreted proteins of Achlya hypogyna and Thraustotheca clavata identify the ancestral oomycete secretome and reveal gene acquisitions by horizontal gene transfer.</title>
        <authorList>
            <person name="Misner I."/>
            <person name="Blouin N."/>
            <person name="Leonard G."/>
            <person name="Richards T.A."/>
            <person name="Lane C.E."/>
        </authorList>
    </citation>
    <scope>NUCLEOTIDE SEQUENCE [LARGE SCALE GENOMIC DNA]</scope>
    <source>
        <strain evidence="2 3">ATCC 48635</strain>
    </source>
</reference>
<dbReference type="GO" id="GO:0004842">
    <property type="term" value="F:ubiquitin-protein transferase activity"/>
    <property type="evidence" value="ECO:0007669"/>
    <property type="project" value="TreeGrafter"/>
</dbReference>
<dbReference type="EMBL" id="JNBR01002830">
    <property type="protein sequence ID" value="OQR81157.1"/>
    <property type="molecule type" value="Genomic_DNA"/>
</dbReference>
<dbReference type="InterPro" id="IPR052079">
    <property type="entry name" value="E3_ligase/Copine_domain"/>
</dbReference>
<protein>
    <recommendedName>
        <fullName evidence="1">VWFA domain-containing protein</fullName>
    </recommendedName>
</protein>
<sequence>MGADNSRPTQPHQSAQRTFQRIPDQYETYEQLQQALRASGLESSNLILAIDYTKSNTWTGQQSFQGRCLHDIDPTGQSWNPYQSVIHIMGKTLEAFDDDKLIPAYGFGDSTTGSRACFPFLPNGQVCTGFGQVLERYNQITPQMSLAGPTNFAPVIREAISIVQEHRSYHILVIIADGQVSNEKDTIDAIVAASQFPICNPGLQLTKIDPCSCLAIIMVGVGDGPWDMMQKFDDQIPSRRFDNFQFVEFNKMLRHNSRNPEVGFATAALMEIPDQFKTLRRMGML</sequence>
<dbReference type="Pfam" id="PF07002">
    <property type="entry name" value="Copine"/>
    <property type="match status" value="2"/>
</dbReference>
<name>A0A1V9Y625_ACHHY</name>
<dbReference type="InterPro" id="IPR010734">
    <property type="entry name" value="Copine_C"/>
</dbReference>
<dbReference type="GO" id="GO:0016567">
    <property type="term" value="P:protein ubiquitination"/>
    <property type="evidence" value="ECO:0007669"/>
    <property type="project" value="TreeGrafter"/>
</dbReference>
<comment type="caution">
    <text evidence="2">The sequence shown here is derived from an EMBL/GenBank/DDBJ whole genome shotgun (WGS) entry which is preliminary data.</text>
</comment>
<dbReference type="InterPro" id="IPR036465">
    <property type="entry name" value="vWFA_dom_sf"/>
</dbReference>
<gene>
    <name evidence="2" type="ORF">ACHHYP_16712</name>
</gene>
<organism evidence="2 3">
    <name type="scientific">Achlya hypogyna</name>
    <name type="common">Oomycete</name>
    <name type="synonym">Protoachlya hypogyna</name>
    <dbReference type="NCBI Taxonomy" id="1202772"/>
    <lineage>
        <taxon>Eukaryota</taxon>
        <taxon>Sar</taxon>
        <taxon>Stramenopiles</taxon>
        <taxon>Oomycota</taxon>
        <taxon>Saprolegniomycetes</taxon>
        <taxon>Saprolegniales</taxon>
        <taxon>Achlyaceae</taxon>
        <taxon>Achlya</taxon>
    </lineage>
</organism>
<feature type="domain" description="VWFA" evidence="1">
    <location>
        <begin position="43"/>
        <end position="259"/>
    </location>
</feature>
<dbReference type="Proteomes" id="UP000243579">
    <property type="component" value="Unassembled WGS sequence"/>
</dbReference>
<evidence type="ECO:0000313" key="3">
    <source>
        <dbReference type="Proteomes" id="UP000243579"/>
    </source>
</evidence>
<evidence type="ECO:0000313" key="2">
    <source>
        <dbReference type="EMBL" id="OQR81157.1"/>
    </source>
</evidence>
<evidence type="ECO:0000259" key="1">
    <source>
        <dbReference type="SMART" id="SM00327"/>
    </source>
</evidence>
<dbReference type="InterPro" id="IPR002035">
    <property type="entry name" value="VWF_A"/>
</dbReference>
<dbReference type="SUPFAM" id="SSF53300">
    <property type="entry name" value="vWA-like"/>
    <property type="match status" value="1"/>
</dbReference>
<dbReference type="OrthoDB" id="5855668at2759"/>